<protein>
    <recommendedName>
        <fullName evidence="2">RING-type E3 ubiquitin transferase</fullName>
        <ecNumber evidence="2">2.3.2.27</ecNumber>
    </recommendedName>
</protein>
<keyword evidence="4" id="KW-0677">Repeat</keyword>
<evidence type="ECO:0000256" key="1">
    <source>
        <dbReference type="ARBA" id="ARBA00000900"/>
    </source>
</evidence>
<dbReference type="PANTHER" id="PTHR48051">
    <property type="match status" value="1"/>
</dbReference>
<evidence type="ECO:0000256" key="3">
    <source>
        <dbReference type="ARBA" id="ARBA00022614"/>
    </source>
</evidence>
<dbReference type="SUPFAM" id="SSF52058">
    <property type="entry name" value="L domain-like"/>
    <property type="match status" value="1"/>
</dbReference>
<comment type="PTM">
    <text evidence="6">Ubiquitinated in the presence of host E1 ubiquitin-activating enzyme, E2 ubiquitin-conjugating enzyme and ubiquitin.</text>
</comment>
<dbReference type="PANTHER" id="PTHR48051:SF1">
    <property type="entry name" value="RAS SUPPRESSOR PROTEIN 1"/>
    <property type="match status" value="1"/>
</dbReference>
<keyword evidence="6" id="KW-0833">Ubl conjugation pathway</keyword>
<dbReference type="Gene3D" id="1.20.58.360">
    <property type="entry name" value="Shigella T3SS effector IpaH defines"/>
    <property type="match status" value="1"/>
</dbReference>
<dbReference type="InterPro" id="IPR032675">
    <property type="entry name" value="LRR_dom_sf"/>
</dbReference>
<keyword evidence="3" id="KW-0433">Leucine-rich repeat</keyword>
<dbReference type="EMBL" id="NQKL01000013">
    <property type="protein sequence ID" value="OZY40696.1"/>
    <property type="molecule type" value="Genomic_DNA"/>
</dbReference>
<dbReference type="Pfam" id="PF20178">
    <property type="entry name" value="ToxA_N"/>
    <property type="match status" value="1"/>
</dbReference>
<sequence length="1698" mass="190398">MADTNEHPLNDPERTVLEHARRLASMPVDNRHATFIPDLLAPWFIKASPAMREILLSSFKRGQQAQREVELVLARLQTIESFAEPLLKQALTARGRADMAPREFGIKQVRFMNSLVLFFARQQLSLVDSLIQLTTPDILTPESLELNLVSSISHHSLLQAAMQNYEAFEALEGGFEEGSHIYAVSGSQRIEQSTFKPAEFAQICRDLNLGMQYQWHLARVFEPSDDNLSADDANSSAYKLKAVFAQNLRQEFACALHMAYMKEEVAARTYSFALGFLAPPGPLFSYTHAGHSTLQIMGFEIPGVMLLWPNIQQPEQPQTCVLYLPGSPTKAFHEFHSFDLLKATLRDWLKNSDFAKYFFQLIPLRYRAEFMRRTDVKNITWDSLLLRRPPIINEPALMTETLHLPKTEDPFVLAWSLQLAQIKDDARLLIVPTEDEDSKSRLARQASFLNTGSSLLMLALGFVPVLGEILLATSVIQLGIEVYDGIEAWQRGDRIAALEYLFDIAQNVALAAGSSGAAKALRPSPVVDALVAVKSVKGQKRLWRPDLKPYEDPTVSLDGLEPDGQGLYSKKDKRFIKLQDKVFQVRIDAGGQRGHILHPVEPQAYAPQVRHNGSGGWGHDMDDPLGMSRMQLFRRLGPAAERFSQTAAGHILAASNTGDDVLRRLCLDNLPASPALADSMERVHLSETIERFIGQMLQGVDLSADNSRLQLDLLTRIDGWPAGRVLRVVDMHGATVAEYGPSLDAVHPRLQIVEAQIKNGDLLKTTLECLSAEQIEGLLGQPVDGLVQQVQALSRKLGDFARGTSAQWFSRLYKQGEVITAQMSHLQKQFPSLPAGVMAELLAHLTPAEEATLDSAGRLPLHILEEARSYAQVLRLNRALEGLYFETLSNSDSNTLAWHALVLLPDWPANQRLVLRDRTTGEVLSTVGNPSARYIQEFFKTAGEYQFYSTTAENIYSSADLVKCVANALSPSARMSLGLPVADPAVVLRHKVADFAASNRAQGASALGMHRIKPWFRSPLRLAHGRVGYPLSGRAGLTGNEARPTVHRDLVAELFPLMNDEQASQFLYRLDLSPAMTTRALVKLKGELSALRNDLDQWVESPIWSQPRNGPRVLVSLRDKRAISQALLHAWRRQTDTVNFAEHSGYVLDLNSWPVDCLPQLSTDFPHVSALRLSNSPNGKFPGTFLERFSNLRALTLTNNQLSELPAELAGMHELLDLNLQGNQIVLNGRTASVLSALTRLKSLNLTGNTLGRRISVRRMVDLEHLSLRYTGLLTWPDGVEALSHLRTLDLRNNAISRIPQEVFAPDRAAINRVTHLHDNPLSADSLRRLGNYRREHGINFGIESRRQHVVQVRGIFLWAPRPSFEETTLWNDLRDSTGGDDFFRVLEDLGASAQFMHGRENLRQRVWQLLNAIHDNSELRYQLFEVSANPNTCADGIPMIFADLELRHRIFIAQSSARAEEELLSLAHGLFRIELLDKHVQGIIDARIAAVHAEQSAFVQQLQTLIDAVRPDFAPEPLVNMSPEQQQGVAYRLGTASALRLAQRLSPADLQARIDRVDALEIQMFYQLRLADELGLPARPNSMIFERMANVTPEQLETAKQHVMSWDTPAARTAYIEQQGFWEGFLEKKYPEHFKAVDSPLHERMQVLYLAREKLSSQDYMAKTREVGESRLQARQDLISQLTREEMEKHPFQQAQP</sequence>
<dbReference type="InterPro" id="IPR001611">
    <property type="entry name" value="Leu-rich_rpt"/>
</dbReference>
<dbReference type="RefSeq" id="WP_095030086.1">
    <property type="nucleotide sequence ID" value="NZ_NQKL01000013.1"/>
</dbReference>
<dbReference type="SMART" id="SM00369">
    <property type="entry name" value="LRR_TYP"/>
    <property type="match status" value="2"/>
</dbReference>
<dbReference type="PROSITE" id="PS52053">
    <property type="entry name" value="NEL"/>
    <property type="match status" value="1"/>
</dbReference>
<dbReference type="GO" id="GO:0005576">
    <property type="term" value="C:extracellular region"/>
    <property type="evidence" value="ECO:0007669"/>
    <property type="project" value="UniProtKB-UniRule"/>
</dbReference>
<evidence type="ECO:0000313" key="8">
    <source>
        <dbReference type="EMBL" id="OZY40696.1"/>
    </source>
</evidence>
<name>A0A266LRL1_PSEFR</name>
<keyword evidence="5" id="KW-0843">Virulence</keyword>
<keyword evidence="6" id="KW-0832">Ubl conjugation</keyword>
<dbReference type="PROSITE" id="PS51450">
    <property type="entry name" value="LRR"/>
    <property type="match status" value="1"/>
</dbReference>
<keyword evidence="6" id="KW-0964">Secreted</keyword>
<keyword evidence="6" id="KW-1035">Host cytoplasm</keyword>
<dbReference type="InterPro" id="IPR029487">
    <property type="entry name" value="NEL_dom"/>
</dbReference>
<reference evidence="8 9" key="1">
    <citation type="submission" date="2017-08" db="EMBL/GenBank/DDBJ databases">
        <title>Genomic and metabolic characterisation of spoilage-associated Pseudomonas species.</title>
        <authorList>
            <person name="Stanborough T."/>
            <person name="Fegan N."/>
            <person name="Powell S.M."/>
            <person name="Singh T."/>
            <person name="Tamplin M.L."/>
            <person name="Chandry P.S."/>
        </authorList>
    </citation>
    <scope>NUCLEOTIDE SEQUENCE [LARGE SCALE GENOMIC DNA]</scope>
    <source>
        <strain evidence="8 9">F1820</strain>
    </source>
</reference>
<dbReference type="InterPro" id="IPR050216">
    <property type="entry name" value="LRR_domain-containing"/>
</dbReference>
<dbReference type="Gene3D" id="3.80.10.10">
    <property type="entry name" value="Ribonuclease Inhibitor"/>
    <property type="match status" value="1"/>
</dbReference>
<evidence type="ECO:0000256" key="5">
    <source>
        <dbReference type="ARBA" id="ARBA00023026"/>
    </source>
</evidence>
<accession>A0A266LRL1</accession>
<evidence type="ECO:0000256" key="4">
    <source>
        <dbReference type="ARBA" id="ARBA00022737"/>
    </source>
</evidence>
<comment type="similarity">
    <text evidence="6">Belongs to the LRR-containing bacterial E3 ligase family.</text>
</comment>
<evidence type="ECO:0000313" key="9">
    <source>
        <dbReference type="Proteomes" id="UP000216113"/>
    </source>
</evidence>
<organism evidence="8 9">
    <name type="scientific">Pseudomonas fragi</name>
    <dbReference type="NCBI Taxonomy" id="296"/>
    <lineage>
        <taxon>Bacteria</taxon>
        <taxon>Pseudomonadati</taxon>
        <taxon>Pseudomonadota</taxon>
        <taxon>Gammaproteobacteria</taxon>
        <taxon>Pseudomonadales</taxon>
        <taxon>Pseudomonadaceae</taxon>
        <taxon>Pseudomonas</taxon>
    </lineage>
</organism>
<proteinExistence type="inferred from homology"/>
<dbReference type="GO" id="GO:0005737">
    <property type="term" value="C:cytoplasm"/>
    <property type="evidence" value="ECO:0007669"/>
    <property type="project" value="TreeGrafter"/>
</dbReference>
<feature type="domain" description="NEL" evidence="7">
    <location>
        <begin position="1351"/>
        <end position="1698"/>
    </location>
</feature>
<evidence type="ECO:0000256" key="2">
    <source>
        <dbReference type="ARBA" id="ARBA00012483"/>
    </source>
</evidence>
<evidence type="ECO:0000256" key="6">
    <source>
        <dbReference type="PROSITE-ProRule" id="PRU01398"/>
    </source>
</evidence>
<feature type="active site" description="Glycyl thioester intermediate" evidence="6">
    <location>
        <position position="1434"/>
    </location>
</feature>
<dbReference type="GO" id="GO:0061630">
    <property type="term" value="F:ubiquitin protein ligase activity"/>
    <property type="evidence" value="ECO:0007669"/>
    <property type="project" value="UniProtKB-EC"/>
</dbReference>
<dbReference type="InterPro" id="IPR003591">
    <property type="entry name" value="Leu-rich_rpt_typical-subtyp"/>
</dbReference>
<dbReference type="EC" id="2.3.2.27" evidence="2"/>
<dbReference type="Pfam" id="PF13855">
    <property type="entry name" value="LRR_8"/>
    <property type="match status" value="1"/>
</dbReference>
<evidence type="ECO:0000259" key="7">
    <source>
        <dbReference type="PROSITE" id="PS52053"/>
    </source>
</evidence>
<comment type="catalytic activity">
    <reaction evidence="1">
        <text>S-ubiquitinyl-[E2 ubiquitin-conjugating enzyme]-L-cysteine + [acceptor protein]-L-lysine = [E2 ubiquitin-conjugating enzyme]-L-cysteine + N(6)-ubiquitinyl-[acceptor protein]-L-lysine.</text>
        <dbReference type="EC" id="2.3.2.27"/>
    </reaction>
</comment>
<keyword evidence="6" id="KW-0808">Transferase</keyword>
<dbReference type="InterPro" id="IPR046673">
    <property type="entry name" value="ToxA_N"/>
</dbReference>
<dbReference type="GO" id="GO:0016567">
    <property type="term" value="P:protein ubiquitination"/>
    <property type="evidence" value="ECO:0007669"/>
    <property type="project" value="InterPro"/>
</dbReference>
<gene>
    <name evidence="8" type="ORF">CJF43_16530</name>
</gene>
<dbReference type="Proteomes" id="UP000216113">
    <property type="component" value="Unassembled WGS sequence"/>
</dbReference>
<comment type="caution">
    <text evidence="8">The sequence shown here is derived from an EMBL/GenBank/DDBJ whole genome shotgun (WGS) entry which is preliminary data.</text>
</comment>
<dbReference type="Pfam" id="PF14496">
    <property type="entry name" value="NEL"/>
    <property type="match status" value="1"/>
</dbReference>